<dbReference type="EMBL" id="SSTM01000004">
    <property type="protein sequence ID" value="TJW10271.1"/>
    <property type="molecule type" value="Genomic_DNA"/>
</dbReference>
<keyword evidence="4" id="KW-1185">Reference proteome</keyword>
<dbReference type="Proteomes" id="UP000530850">
    <property type="component" value="Unassembled WGS sequence"/>
</dbReference>
<keyword evidence="1" id="KW-1133">Transmembrane helix</keyword>
<dbReference type="AlphaFoldDB" id="A0A3N0AAP1"/>
<dbReference type="EMBL" id="JACHYA010000004">
    <property type="protein sequence ID" value="MBB3171621.1"/>
    <property type="molecule type" value="Genomic_DNA"/>
</dbReference>
<gene>
    <name evidence="3" type="ORF">E5982_06860</name>
    <name evidence="2" type="ORF">FHR31_001441</name>
</gene>
<evidence type="ECO:0000313" key="5">
    <source>
        <dbReference type="Proteomes" id="UP000530850"/>
    </source>
</evidence>
<organism evidence="3 4">
    <name type="scientific">Parvibacter caecicola</name>
    <dbReference type="NCBI Taxonomy" id="747645"/>
    <lineage>
        <taxon>Bacteria</taxon>
        <taxon>Bacillati</taxon>
        <taxon>Actinomycetota</taxon>
        <taxon>Coriobacteriia</taxon>
        <taxon>Coriobacteriales</taxon>
        <taxon>Coriobacteriaceae</taxon>
        <taxon>Parvibacter</taxon>
    </lineage>
</organism>
<evidence type="ECO:0000256" key="1">
    <source>
        <dbReference type="SAM" id="Phobius"/>
    </source>
</evidence>
<reference evidence="2 5" key="2">
    <citation type="submission" date="2020-08" db="EMBL/GenBank/DDBJ databases">
        <title>Sequencing the genomes of 1000 actinobacteria strains.</title>
        <authorList>
            <person name="Klenk H.-P."/>
        </authorList>
    </citation>
    <scope>NUCLEOTIDE SEQUENCE [LARGE SCALE GENOMIC DNA]</scope>
    <source>
        <strain evidence="2 5">DSM 22242</strain>
    </source>
</reference>
<dbReference type="Proteomes" id="UP000309454">
    <property type="component" value="Unassembled WGS sequence"/>
</dbReference>
<evidence type="ECO:0000313" key="4">
    <source>
        <dbReference type="Proteomes" id="UP000309454"/>
    </source>
</evidence>
<evidence type="ECO:0000313" key="2">
    <source>
        <dbReference type="EMBL" id="MBB3171621.1"/>
    </source>
</evidence>
<dbReference type="GeneID" id="93357002"/>
<proteinExistence type="predicted"/>
<accession>A0A3N0AAP1</accession>
<evidence type="ECO:0000313" key="3">
    <source>
        <dbReference type="EMBL" id="TJW10271.1"/>
    </source>
</evidence>
<feature type="transmembrane region" description="Helical" evidence="1">
    <location>
        <begin position="40"/>
        <end position="60"/>
    </location>
</feature>
<sequence length="108" mass="11293">MNTKIISPLGIVALVLGLLPLCALLPGAFGYSLTDEVRTGWMLANFAFIAASLVLAIIVKSSSEDQGAGTKIVATAVIVLDVFWALLVIGLFALAFVVSFQSGQLLLL</sequence>
<name>A0A3N0AAP1_9ACTN</name>
<comment type="caution">
    <text evidence="3">The sequence shown here is derived from an EMBL/GenBank/DDBJ whole genome shotgun (WGS) entry which is preliminary data.</text>
</comment>
<dbReference type="RefSeq" id="WP_123185703.1">
    <property type="nucleotide sequence ID" value="NZ_CANPEU010000013.1"/>
</dbReference>
<keyword evidence="1" id="KW-0812">Transmembrane</keyword>
<reference evidence="3 4" key="1">
    <citation type="submission" date="2019-04" db="EMBL/GenBank/DDBJ databases">
        <title>Microbes associate with the intestines of laboratory mice.</title>
        <authorList>
            <person name="Navarre W."/>
            <person name="Wong E."/>
            <person name="Huang K.C."/>
            <person name="Tropini C."/>
            <person name="Ng K."/>
            <person name="Yu B."/>
        </authorList>
    </citation>
    <scope>NUCLEOTIDE SEQUENCE [LARGE SCALE GENOMIC DNA]</scope>
    <source>
        <strain evidence="3 4">NM48_B13</strain>
    </source>
</reference>
<feature type="transmembrane region" description="Helical" evidence="1">
    <location>
        <begin position="72"/>
        <end position="98"/>
    </location>
</feature>
<keyword evidence="1" id="KW-0472">Membrane</keyword>
<protein>
    <submittedName>
        <fullName evidence="3">Uncharacterized protein</fullName>
    </submittedName>
</protein>